<sequence>MDYKTMVEEKFGKPLKEVMYEVCVGKGLEKWDGAKLLGVSVITFTTWRSKFGFGPL</sequence>
<reference evidence="1 2" key="1">
    <citation type="submission" date="2020-12" db="EMBL/GenBank/DDBJ databases">
        <title>YIM B01967 draft genome.</title>
        <authorList>
            <person name="Yan X."/>
        </authorList>
    </citation>
    <scope>NUCLEOTIDE SEQUENCE [LARGE SCALE GENOMIC DNA]</scope>
    <source>
        <strain evidence="1 2">YIM B01967</strain>
    </source>
</reference>
<dbReference type="RefSeq" id="WP_200748814.1">
    <property type="nucleotide sequence ID" value="NZ_JAEOAH010000008.1"/>
</dbReference>
<dbReference type="EMBL" id="JAEOAH010000008">
    <property type="protein sequence ID" value="MBK3495042.1"/>
    <property type="molecule type" value="Genomic_DNA"/>
</dbReference>
<gene>
    <name evidence="1" type="ORF">JFL43_09250</name>
</gene>
<evidence type="ECO:0000313" key="2">
    <source>
        <dbReference type="Proteomes" id="UP000618943"/>
    </source>
</evidence>
<organism evidence="1 2">
    <name type="scientific">Viridibacillus soli</name>
    <dbReference type="NCBI Taxonomy" id="2798301"/>
    <lineage>
        <taxon>Bacteria</taxon>
        <taxon>Bacillati</taxon>
        <taxon>Bacillota</taxon>
        <taxon>Bacilli</taxon>
        <taxon>Bacillales</taxon>
        <taxon>Caryophanaceae</taxon>
        <taxon>Viridibacillus</taxon>
    </lineage>
</organism>
<protein>
    <recommendedName>
        <fullName evidence="3">Transposase</fullName>
    </recommendedName>
</protein>
<evidence type="ECO:0000313" key="1">
    <source>
        <dbReference type="EMBL" id="MBK3495042.1"/>
    </source>
</evidence>
<keyword evidence="2" id="KW-1185">Reference proteome</keyword>
<name>A0ABS1H7D2_9BACL</name>
<comment type="caution">
    <text evidence="1">The sequence shown here is derived from an EMBL/GenBank/DDBJ whole genome shotgun (WGS) entry which is preliminary data.</text>
</comment>
<evidence type="ECO:0008006" key="3">
    <source>
        <dbReference type="Google" id="ProtNLM"/>
    </source>
</evidence>
<dbReference type="Proteomes" id="UP000618943">
    <property type="component" value="Unassembled WGS sequence"/>
</dbReference>
<proteinExistence type="predicted"/>
<accession>A0ABS1H7D2</accession>